<evidence type="ECO:0008006" key="7">
    <source>
        <dbReference type="Google" id="ProtNLM"/>
    </source>
</evidence>
<name>A0A0F9DR21_9ZZZZ</name>
<evidence type="ECO:0000256" key="3">
    <source>
        <dbReference type="ARBA" id="ARBA00022737"/>
    </source>
</evidence>
<keyword evidence="3" id="KW-0677">Repeat</keyword>
<dbReference type="InterPro" id="IPR003591">
    <property type="entry name" value="Leu-rich_rpt_typical-subtyp"/>
</dbReference>
<comment type="subcellular location">
    <subcellularLocation>
        <location evidence="1">Cell projection</location>
        <location evidence="1">Cilium</location>
    </subcellularLocation>
</comment>
<dbReference type="AlphaFoldDB" id="A0A0F9DR21"/>
<accession>A0A0F9DR21</accession>
<dbReference type="SMART" id="SM00369">
    <property type="entry name" value="LRR_TYP"/>
    <property type="match status" value="4"/>
</dbReference>
<sequence length="499" mass="58988">MKLELENNEFKINKFITIKQENDKVNIYVNNKKFSQCKYLLINIPINQIQEFDEINSIDEAAELLDHALEGDEQQISIETEFWGHSSNLQAWAENNYDTRLLHSNLAFPLLKELYELGDLQAKKVFKEEIAKRLTCGYEPIITYLLEEGYLDYLSQDEIESLTEDLDFSVIKTVLEYPALLINDKVINYQIQDKVQYFIDEAFDYNLKFDINKKIEITTKELIDICKDRYSNSFVSKIIRDLSEYMKKIFINATFFQIIHRHEKHPHRLFIDLLNSLRETCKEALIEYIVYEFTIFDVFGGYLCLSEMNIKEITKIEGLERLVELFDLDLSYNNIREIRGLGKQSNLEILDLSNNKISEIKGLGTLNNLRILNLSNNKITIVPDSLLKLPALKELYLINCPLEVVPELASDNLFIFTSKDIKLFQKETSEHTFWNDKATNAFKKWYKLNRFKKRYNCTKEDIERFRRDTGKRLLYAATATKAFKKWLHKNKKQSHKKWD</sequence>
<dbReference type="InterPro" id="IPR001611">
    <property type="entry name" value="Leu-rich_rpt"/>
</dbReference>
<dbReference type="GO" id="GO:0003723">
    <property type="term" value="F:RNA binding"/>
    <property type="evidence" value="ECO:0007669"/>
    <property type="project" value="InterPro"/>
</dbReference>
<comment type="caution">
    <text evidence="6">The sequence shown here is derived from an EMBL/GenBank/DDBJ whole genome shotgun (WGS) entry which is preliminary data.</text>
</comment>
<gene>
    <name evidence="6" type="ORF">LCGC14_2247380</name>
</gene>
<dbReference type="Pfam" id="PF13855">
    <property type="entry name" value="LRR_8"/>
    <property type="match status" value="1"/>
</dbReference>
<dbReference type="SUPFAM" id="SSF52075">
    <property type="entry name" value="Outer arm dynein light chain 1"/>
    <property type="match status" value="1"/>
</dbReference>
<evidence type="ECO:0000313" key="6">
    <source>
        <dbReference type="EMBL" id="KKL56241.1"/>
    </source>
</evidence>
<evidence type="ECO:0000256" key="2">
    <source>
        <dbReference type="ARBA" id="ARBA00022614"/>
    </source>
</evidence>
<dbReference type="EMBL" id="LAZR01030560">
    <property type="protein sequence ID" value="KKL56241.1"/>
    <property type="molecule type" value="Genomic_DNA"/>
</dbReference>
<evidence type="ECO:0000256" key="5">
    <source>
        <dbReference type="ARBA" id="ARBA00023273"/>
    </source>
</evidence>
<dbReference type="PROSITE" id="PS51450">
    <property type="entry name" value="LRR"/>
    <property type="match status" value="3"/>
</dbReference>
<evidence type="ECO:0000256" key="1">
    <source>
        <dbReference type="ARBA" id="ARBA00004138"/>
    </source>
</evidence>
<proteinExistence type="predicted"/>
<organism evidence="6">
    <name type="scientific">marine sediment metagenome</name>
    <dbReference type="NCBI Taxonomy" id="412755"/>
    <lineage>
        <taxon>unclassified sequences</taxon>
        <taxon>metagenomes</taxon>
        <taxon>ecological metagenomes</taxon>
    </lineage>
</organism>
<dbReference type="InterPro" id="IPR050576">
    <property type="entry name" value="Cilia_flagella_integrity"/>
</dbReference>
<dbReference type="PRINTS" id="PR00019">
    <property type="entry name" value="LEURICHRPT"/>
</dbReference>
<reference evidence="6" key="1">
    <citation type="journal article" date="2015" name="Nature">
        <title>Complex archaea that bridge the gap between prokaryotes and eukaryotes.</title>
        <authorList>
            <person name="Spang A."/>
            <person name="Saw J.H."/>
            <person name="Jorgensen S.L."/>
            <person name="Zaremba-Niedzwiedzka K."/>
            <person name="Martijn J."/>
            <person name="Lind A.E."/>
            <person name="van Eijk R."/>
            <person name="Schleper C."/>
            <person name="Guy L."/>
            <person name="Ettema T.J."/>
        </authorList>
    </citation>
    <scope>NUCLEOTIDE SEQUENCE</scope>
</reference>
<dbReference type="InterPro" id="IPR001313">
    <property type="entry name" value="Pumilio_RNA-bd_rpt"/>
</dbReference>
<keyword evidence="5" id="KW-0966">Cell projection</keyword>
<dbReference type="PANTHER" id="PTHR45973">
    <property type="entry name" value="PROTEIN PHOSPHATASE 1 REGULATORY SUBUNIT SDS22-RELATED"/>
    <property type="match status" value="1"/>
</dbReference>
<protein>
    <recommendedName>
        <fullName evidence="7">Leucine-rich repeat domain-containing protein</fullName>
    </recommendedName>
</protein>
<dbReference type="SMART" id="SM00365">
    <property type="entry name" value="LRR_SD22"/>
    <property type="match status" value="3"/>
</dbReference>
<keyword evidence="4" id="KW-0969">Cilium</keyword>
<evidence type="ECO:0000256" key="4">
    <source>
        <dbReference type="ARBA" id="ARBA00023069"/>
    </source>
</evidence>
<dbReference type="InterPro" id="IPR032675">
    <property type="entry name" value="LRR_dom_sf"/>
</dbReference>
<dbReference type="PANTHER" id="PTHR45973:SF9">
    <property type="entry name" value="LEUCINE-RICH REPEAT-CONTAINING PROTEIN 46"/>
    <property type="match status" value="1"/>
</dbReference>
<dbReference type="Gene3D" id="3.80.10.10">
    <property type="entry name" value="Ribonuclease Inhibitor"/>
    <property type="match status" value="1"/>
</dbReference>
<keyword evidence="2" id="KW-0433">Leucine-rich repeat</keyword>
<dbReference type="PROSITE" id="PS50302">
    <property type="entry name" value="PUM"/>
    <property type="match status" value="1"/>
</dbReference>